<dbReference type="Pfam" id="PF13639">
    <property type="entry name" value="zf-RING_2"/>
    <property type="match status" value="1"/>
</dbReference>
<evidence type="ECO:0000313" key="19">
    <source>
        <dbReference type="Proteomes" id="UP001374535"/>
    </source>
</evidence>
<feature type="compositionally biased region" description="Low complexity" evidence="15">
    <location>
        <begin position="256"/>
        <end position="265"/>
    </location>
</feature>
<dbReference type="GO" id="GO:0008270">
    <property type="term" value="F:zinc ion binding"/>
    <property type="evidence" value="ECO:0007669"/>
    <property type="project" value="UniProtKB-KW"/>
</dbReference>
<evidence type="ECO:0000259" key="17">
    <source>
        <dbReference type="PROSITE" id="PS50089"/>
    </source>
</evidence>
<evidence type="ECO:0000256" key="7">
    <source>
        <dbReference type="ARBA" id="ARBA00022723"/>
    </source>
</evidence>
<dbReference type="PROSITE" id="PS50089">
    <property type="entry name" value="ZF_RING_2"/>
    <property type="match status" value="1"/>
</dbReference>
<keyword evidence="9" id="KW-0833">Ubl conjugation pathway</keyword>
<dbReference type="GO" id="GO:0061630">
    <property type="term" value="F:ubiquitin protein ligase activity"/>
    <property type="evidence" value="ECO:0007669"/>
    <property type="project" value="UniProtKB-EC"/>
</dbReference>
<evidence type="ECO:0000256" key="2">
    <source>
        <dbReference type="ARBA" id="ARBA00004167"/>
    </source>
</evidence>
<keyword evidence="12 16" id="KW-0472">Membrane</keyword>
<evidence type="ECO:0000256" key="5">
    <source>
        <dbReference type="ARBA" id="ARBA00022679"/>
    </source>
</evidence>
<evidence type="ECO:0000313" key="18">
    <source>
        <dbReference type="EMBL" id="WVZ04206.1"/>
    </source>
</evidence>
<evidence type="ECO:0000256" key="6">
    <source>
        <dbReference type="ARBA" id="ARBA00022692"/>
    </source>
</evidence>
<dbReference type="AlphaFoldDB" id="A0AAQ3N8C8"/>
<protein>
    <recommendedName>
        <fullName evidence="4">RING-type E3 ubiquitin transferase</fullName>
        <ecNumber evidence="4">2.3.2.27</ecNumber>
    </recommendedName>
</protein>
<evidence type="ECO:0000256" key="4">
    <source>
        <dbReference type="ARBA" id="ARBA00012483"/>
    </source>
</evidence>
<dbReference type="SUPFAM" id="SSF57850">
    <property type="entry name" value="RING/U-box"/>
    <property type="match status" value="1"/>
</dbReference>
<dbReference type="InterPro" id="IPR001841">
    <property type="entry name" value="Znf_RING"/>
</dbReference>
<comment type="subcellular location">
    <subcellularLocation>
        <location evidence="2">Membrane</location>
        <topology evidence="2">Single-pass membrane protein</topology>
    </subcellularLocation>
</comment>
<keyword evidence="11 16" id="KW-1133">Transmembrane helix</keyword>
<organism evidence="18 19">
    <name type="scientific">Vigna mungo</name>
    <name type="common">Black gram</name>
    <name type="synonym">Phaseolus mungo</name>
    <dbReference type="NCBI Taxonomy" id="3915"/>
    <lineage>
        <taxon>Eukaryota</taxon>
        <taxon>Viridiplantae</taxon>
        <taxon>Streptophyta</taxon>
        <taxon>Embryophyta</taxon>
        <taxon>Tracheophyta</taxon>
        <taxon>Spermatophyta</taxon>
        <taxon>Magnoliopsida</taxon>
        <taxon>eudicotyledons</taxon>
        <taxon>Gunneridae</taxon>
        <taxon>Pentapetalae</taxon>
        <taxon>rosids</taxon>
        <taxon>fabids</taxon>
        <taxon>Fabales</taxon>
        <taxon>Fabaceae</taxon>
        <taxon>Papilionoideae</taxon>
        <taxon>50 kb inversion clade</taxon>
        <taxon>NPAAA clade</taxon>
        <taxon>indigoferoid/millettioid clade</taxon>
        <taxon>Phaseoleae</taxon>
        <taxon>Vigna</taxon>
    </lineage>
</organism>
<evidence type="ECO:0000256" key="14">
    <source>
        <dbReference type="PROSITE-ProRule" id="PRU00175"/>
    </source>
</evidence>
<evidence type="ECO:0000256" key="3">
    <source>
        <dbReference type="ARBA" id="ARBA00004906"/>
    </source>
</evidence>
<comment type="similarity">
    <text evidence="13">Belongs to the RING-type zinc finger family. ATL subfamily.</text>
</comment>
<gene>
    <name evidence="18" type="ORF">V8G54_025012</name>
</gene>
<evidence type="ECO:0000256" key="9">
    <source>
        <dbReference type="ARBA" id="ARBA00022786"/>
    </source>
</evidence>
<sequence length="294" mass="32701">MHNIRNKVSFFTQFFSSITQILFLSFLLSLSLSPETMDIFRNDQEHDLPYVPNTDDSDNNTTNENKKILYISMVSFTVVLFLVFSLYVYARCMLTRRSRHRASVRRLNLAALHVSDMDAANRRIEPANTGLDPGIVASLPTFTVKAKVLRGGSGDNNNSGGGGDASSVMECVVCLNALEGEEKVKLLPNCNHFFHVSCIDMWLGSHSTCPLCRAEVKPRIQPHDREGPVSLALDDAPPPMIDDGVGNGESFKGNGSNSRLSSFRRMLSRERSSRRVQPNGHDEEGGVDHDLERQ</sequence>
<keyword evidence="5" id="KW-0808">Transferase</keyword>
<feature type="region of interest" description="Disordered" evidence="15">
    <location>
        <begin position="222"/>
        <end position="294"/>
    </location>
</feature>
<evidence type="ECO:0000256" key="16">
    <source>
        <dbReference type="SAM" id="Phobius"/>
    </source>
</evidence>
<evidence type="ECO:0000256" key="8">
    <source>
        <dbReference type="ARBA" id="ARBA00022771"/>
    </source>
</evidence>
<dbReference type="InterPro" id="IPR013083">
    <property type="entry name" value="Znf_RING/FYVE/PHD"/>
</dbReference>
<evidence type="ECO:0000256" key="10">
    <source>
        <dbReference type="ARBA" id="ARBA00022833"/>
    </source>
</evidence>
<dbReference type="SMART" id="SM00184">
    <property type="entry name" value="RING"/>
    <property type="match status" value="1"/>
</dbReference>
<evidence type="ECO:0000256" key="15">
    <source>
        <dbReference type="SAM" id="MobiDB-lite"/>
    </source>
</evidence>
<feature type="transmembrane region" description="Helical" evidence="16">
    <location>
        <begin position="68"/>
        <end position="90"/>
    </location>
</feature>
<comment type="catalytic activity">
    <reaction evidence="1">
        <text>S-ubiquitinyl-[E2 ubiquitin-conjugating enzyme]-L-cysteine + [acceptor protein]-L-lysine = [E2 ubiquitin-conjugating enzyme]-L-cysteine + N(6)-ubiquitinyl-[acceptor protein]-L-lysine.</text>
        <dbReference type="EC" id="2.3.2.27"/>
    </reaction>
</comment>
<feature type="compositionally biased region" description="Basic and acidic residues" evidence="15">
    <location>
        <begin position="280"/>
        <end position="294"/>
    </location>
</feature>
<dbReference type="Proteomes" id="UP001374535">
    <property type="component" value="Chromosome 7"/>
</dbReference>
<feature type="domain" description="RING-type" evidence="17">
    <location>
        <begin position="171"/>
        <end position="213"/>
    </location>
</feature>
<comment type="pathway">
    <text evidence="3">Protein modification; protein ubiquitination.</text>
</comment>
<keyword evidence="8 14" id="KW-0863">Zinc-finger</keyword>
<dbReference type="Gene3D" id="3.30.40.10">
    <property type="entry name" value="Zinc/RING finger domain, C3HC4 (zinc finger)"/>
    <property type="match status" value="1"/>
</dbReference>
<evidence type="ECO:0000256" key="1">
    <source>
        <dbReference type="ARBA" id="ARBA00000900"/>
    </source>
</evidence>
<dbReference type="PANTHER" id="PTHR46913:SF1">
    <property type="entry name" value="RING-H2 FINGER PROTEIN ATL16"/>
    <property type="match status" value="1"/>
</dbReference>
<dbReference type="EMBL" id="CP144694">
    <property type="protein sequence ID" value="WVZ04206.1"/>
    <property type="molecule type" value="Genomic_DNA"/>
</dbReference>
<proteinExistence type="inferred from homology"/>
<reference evidence="18 19" key="1">
    <citation type="journal article" date="2023" name="Life. Sci Alliance">
        <title>Evolutionary insights into 3D genome organization and epigenetic landscape of Vigna mungo.</title>
        <authorList>
            <person name="Junaid A."/>
            <person name="Singh B."/>
            <person name="Bhatia S."/>
        </authorList>
    </citation>
    <scope>NUCLEOTIDE SEQUENCE [LARGE SCALE GENOMIC DNA]</scope>
    <source>
        <strain evidence="18">Urdbean</strain>
    </source>
</reference>
<keyword evidence="10" id="KW-0862">Zinc</keyword>
<feature type="transmembrane region" description="Helical" evidence="16">
    <location>
        <begin position="12"/>
        <end position="32"/>
    </location>
</feature>
<dbReference type="CDD" id="cd16461">
    <property type="entry name" value="RING-H2_EL5-like"/>
    <property type="match status" value="1"/>
</dbReference>
<dbReference type="GO" id="GO:0016567">
    <property type="term" value="P:protein ubiquitination"/>
    <property type="evidence" value="ECO:0007669"/>
    <property type="project" value="InterPro"/>
</dbReference>
<dbReference type="GO" id="GO:0016020">
    <property type="term" value="C:membrane"/>
    <property type="evidence" value="ECO:0007669"/>
    <property type="project" value="UniProtKB-SubCell"/>
</dbReference>
<keyword evidence="19" id="KW-1185">Reference proteome</keyword>
<dbReference type="PANTHER" id="PTHR46913">
    <property type="entry name" value="RING-H2 FINGER PROTEIN ATL16"/>
    <property type="match status" value="1"/>
</dbReference>
<evidence type="ECO:0000256" key="11">
    <source>
        <dbReference type="ARBA" id="ARBA00022989"/>
    </source>
</evidence>
<dbReference type="InterPro" id="IPR044600">
    <property type="entry name" value="ATL1/ATL16-like"/>
</dbReference>
<keyword evidence="7" id="KW-0479">Metal-binding</keyword>
<evidence type="ECO:0000256" key="12">
    <source>
        <dbReference type="ARBA" id="ARBA00023136"/>
    </source>
</evidence>
<accession>A0AAQ3N8C8</accession>
<name>A0AAQ3N8C8_VIGMU</name>
<evidence type="ECO:0000256" key="13">
    <source>
        <dbReference type="ARBA" id="ARBA00024209"/>
    </source>
</evidence>
<keyword evidence="6 16" id="KW-0812">Transmembrane</keyword>
<dbReference type="EC" id="2.3.2.27" evidence="4"/>